<protein>
    <submittedName>
        <fullName evidence="2">Uncharacterized protein</fullName>
    </submittedName>
</protein>
<name>A0A2P5F7X7_TREOI</name>
<dbReference type="AlphaFoldDB" id="A0A2P5F7X7"/>
<dbReference type="EMBL" id="JXTC01000055">
    <property type="protein sequence ID" value="PON93877.1"/>
    <property type="molecule type" value="Genomic_DNA"/>
</dbReference>
<comment type="caution">
    <text evidence="2">The sequence shown here is derived from an EMBL/GenBank/DDBJ whole genome shotgun (WGS) entry which is preliminary data.</text>
</comment>
<accession>A0A2P5F7X7</accession>
<dbReference type="InParanoid" id="A0A2P5F7X7"/>
<dbReference type="Proteomes" id="UP000237000">
    <property type="component" value="Unassembled WGS sequence"/>
</dbReference>
<organism evidence="2 3">
    <name type="scientific">Trema orientale</name>
    <name type="common">Charcoal tree</name>
    <name type="synonym">Celtis orientalis</name>
    <dbReference type="NCBI Taxonomy" id="63057"/>
    <lineage>
        <taxon>Eukaryota</taxon>
        <taxon>Viridiplantae</taxon>
        <taxon>Streptophyta</taxon>
        <taxon>Embryophyta</taxon>
        <taxon>Tracheophyta</taxon>
        <taxon>Spermatophyta</taxon>
        <taxon>Magnoliopsida</taxon>
        <taxon>eudicotyledons</taxon>
        <taxon>Gunneridae</taxon>
        <taxon>Pentapetalae</taxon>
        <taxon>rosids</taxon>
        <taxon>fabids</taxon>
        <taxon>Rosales</taxon>
        <taxon>Cannabaceae</taxon>
        <taxon>Trema</taxon>
    </lineage>
</organism>
<keyword evidence="3" id="KW-1185">Reference proteome</keyword>
<evidence type="ECO:0000313" key="2">
    <source>
        <dbReference type="EMBL" id="PON93877.1"/>
    </source>
</evidence>
<feature type="region of interest" description="Disordered" evidence="1">
    <location>
        <begin position="15"/>
        <end position="42"/>
    </location>
</feature>
<proteinExistence type="predicted"/>
<reference evidence="3" key="1">
    <citation type="submission" date="2016-06" db="EMBL/GenBank/DDBJ databases">
        <title>Parallel loss of symbiosis genes in relatives of nitrogen-fixing non-legume Parasponia.</title>
        <authorList>
            <person name="Van Velzen R."/>
            <person name="Holmer R."/>
            <person name="Bu F."/>
            <person name="Rutten L."/>
            <person name="Van Zeijl A."/>
            <person name="Liu W."/>
            <person name="Santuari L."/>
            <person name="Cao Q."/>
            <person name="Sharma T."/>
            <person name="Shen D."/>
            <person name="Roswanjaya Y."/>
            <person name="Wardhani T."/>
            <person name="Kalhor M.S."/>
            <person name="Jansen J."/>
            <person name="Van den Hoogen J."/>
            <person name="Gungor B."/>
            <person name="Hartog M."/>
            <person name="Hontelez J."/>
            <person name="Verver J."/>
            <person name="Yang W.-C."/>
            <person name="Schijlen E."/>
            <person name="Repin R."/>
            <person name="Schilthuizen M."/>
            <person name="Schranz E."/>
            <person name="Heidstra R."/>
            <person name="Miyata K."/>
            <person name="Fedorova E."/>
            <person name="Kohlen W."/>
            <person name="Bisseling T."/>
            <person name="Smit S."/>
            <person name="Geurts R."/>
        </authorList>
    </citation>
    <scope>NUCLEOTIDE SEQUENCE [LARGE SCALE GENOMIC DNA]</scope>
    <source>
        <strain evidence="3">cv. RG33-2</strain>
    </source>
</reference>
<evidence type="ECO:0000313" key="3">
    <source>
        <dbReference type="Proteomes" id="UP000237000"/>
    </source>
</evidence>
<feature type="compositionally biased region" description="Low complexity" evidence="1">
    <location>
        <begin position="21"/>
        <end position="34"/>
    </location>
</feature>
<gene>
    <name evidence="2" type="ORF">TorRG33x02_102670</name>
</gene>
<feature type="non-terminal residue" evidence="2">
    <location>
        <position position="1"/>
    </location>
</feature>
<evidence type="ECO:0000256" key="1">
    <source>
        <dbReference type="SAM" id="MobiDB-lite"/>
    </source>
</evidence>
<sequence>RPWARARLLGYGLVVSRDSGPKPSSANPESSSFSRTVKPSDF</sequence>